<dbReference type="Gene3D" id="3.30.420.10">
    <property type="entry name" value="Ribonuclease H-like superfamily/Ribonuclease H"/>
    <property type="match status" value="1"/>
</dbReference>
<comment type="catalytic activity">
    <reaction evidence="6 7">
        <text>DNA(n) + a 2'-deoxyribonucleoside 5'-triphosphate = DNA(n+1) + diphosphate</text>
        <dbReference type="Rhea" id="RHEA:22508"/>
        <dbReference type="Rhea" id="RHEA-COMP:17339"/>
        <dbReference type="Rhea" id="RHEA-COMP:17340"/>
        <dbReference type="ChEBI" id="CHEBI:33019"/>
        <dbReference type="ChEBI" id="CHEBI:61560"/>
        <dbReference type="ChEBI" id="CHEBI:173112"/>
        <dbReference type="EC" id="2.7.7.7"/>
    </reaction>
</comment>
<dbReference type="Gene3D" id="1.10.132.60">
    <property type="entry name" value="DNA polymerase family B, C-terminal domain"/>
    <property type="match status" value="1"/>
</dbReference>
<dbReference type="EC" id="2.7.7.7" evidence="7"/>
<accession>F2KPK9</accession>
<evidence type="ECO:0000313" key="10">
    <source>
        <dbReference type="EMBL" id="AEA47537.1"/>
    </source>
</evidence>
<dbReference type="GO" id="GO:0000166">
    <property type="term" value="F:nucleotide binding"/>
    <property type="evidence" value="ECO:0007669"/>
    <property type="project" value="InterPro"/>
</dbReference>
<feature type="domain" description="DNA-directed DNA polymerase family B multifunctional" evidence="8">
    <location>
        <begin position="356"/>
        <end position="766"/>
    </location>
</feature>
<evidence type="ECO:0000256" key="4">
    <source>
        <dbReference type="ARBA" id="ARBA00022932"/>
    </source>
</evidence>
<dbReference type="InterPro" id="IPR012337">
    <property type="entry name" value="RNaseH-like_sf"/>
</dbReference>
<dbReference type="InterPro" id="IPR036397">
    <property type="entry name" value="RNaseH_sf"/>
</dbReference>
<keyword evidence="3 7" id="KW-0548">Nucleotidyltransferase</keyword>
<keyword evidence="7" id="KW-0235">DNA replication</keyword>
<dbReference type="PROSITE" id="PS00116">
    <property type="entry name" value="DNA_POLYMERASE_B"/>
    <property type="match status" value="1"/>
</dbReference>
<evidence type="ECO:0000256" key="3">
    <source>
        <dbReference type="ARBA" id="ARBA00022695"/>
    </source>
</evidence>
<dbReference type="HOGENOM" id="CLU_000203_6_0_2"/>
<dbReference type="KEGG" id="ave:Arcve_1535"/>
<evidence type="ECO:0000256" key="2">
    <source>
        <dbReference type="ARBA" id="ARBA00022679"/>
    </source>
</evidence>
<keyword evidence="11" id="KW-1185">Reference proteome</keyword>
<dbReference type="Pfam" id="PF00136">
    <property type="entry name" value="DNA_pol_B"/>
    <property type="match status" value="1"/>
</dbReference>
<dbReference type="GeneID" id="10394659"/>
<dbReference type="EMBL" id="CP002588">
    <property type="protein sequence ID" value="AEA47537.1"/>
    <property type="molecule type" value="Genomic_DNA"/>
</dbReference>
<dbReference type="eggNOG" id="arCOG00328">
    <property type="taxonomic scope" value="Archaea"/>
</dbReference>
<keyword evidence="4 7" id="KW-0239">DNA-directed DNA polymerase</keyword>
<gene>
    <name evidence="10" type="ordered locus">Arcve_1535</name>
</gene>
<dbReference type="PANTHER" id="PTHR10322">
    <property type="entry name" value="DNA POLYMERASE CATALYTIC SUBUNIT"/>
    <property type="match status" value="1"/>
</dbReference>
<dbReference type="GO" id="GO:0003677">
    <property type="term" value="F:DNA binding"/>
    <property type="evidence" value="ECO:0007669"/>
    <property type="project" value="UniProtKB-KW"/>
</dbReference>
<dbReference type="SUPFAM" id="SSF53098">
    <property type="entry name" value="Ribonuclease H-like"/>
    <property type="match status" value="1"/>
</dbReference>
<evidence type="ECO:0000256" key="6">
    <source>
        <dbReference type="ARBA" id="ARBA00049244"/>
    </source>
</evidence>
<dbReference type="InterPro" id="IPR017964">
    <property type="entry name" value="DNA-dir_DNA_pol_B_CS"/>
</dbReference>
<keyword evidence="2 7" id="KW-0808">Transferase</keyword>
<dbReference type="InterPro" id="IPR006134">
    <property type="entry name" value="DNA-dir_DNA_pol_B_multi_dom"/>
</dbReference>
<dbReference type="InterPro" id="IPR043502">
    <property type="entry name" value="DNA/RNA_pol_sf"/>
</dbReference>
<comment type="similarity">
    <text evidence="1 7">Belongs to the DNA polymerase type-B family.</text>
</comment>
<evidence type="ECO:0000256" key="5">
    <source>
        <dbReference type="ARBA" id="ARBA00023125"/>
    </source>
</evidence>
<dbReference type="CDD" id="cd05536">
    <property type="entry name" value="POLBc_B3"/>
    <property type="match status" value="1"/>
</dbReference>
<dbReference type="SMART" id="SM00486">
    <property type="entry name" value="POLBc"/>
    <property type="match status" value="1"/>
</dbReference>
<dbReference type="InterPro" id="IPR042087">
    <property type="entry name" value="DNA_pol_B_thumb"/>
</dbReference>
<dbReference type="Proteomes" id="UP000008136">
    <property type="component" value="Chromosome"/>
</dbReference>
<evidence type="ECO:0000313" key="11">
    <source>
        <dbReference type="Proteomes" id="UP000008136"/>
    </source>
</evidence>
<evidence type="ECO:0000256" key="1">
    <source>
        <dbReference type="ARBA" id="ARBA00005755"/>
    </source>
</evidence>
<evidence type="ECO:0000259" key="8">
    <source>
        <dbReference type="Pfam" id="PF00136"/>
    </source>
</evidence>
<dbReference type="InterPro" id="IPR006133">
    <property type="entry name" value="DNA-dir_DNA_pol_B_exonuc"/>
</dbReference>
<keyword evidence="5 7" id="KW-0238">DNA-binding</keyword>
<dbReference type="STRING" id="693661.Arcve_1535"/>
<dbReference type="AlphaFoldDB" id="F2KPK9"/>
<dbReference type="GO" id="GO:0006261">
    <property type="term" value="P:DNA-templated DNA replication"/>
    <property type="evidence" value="ECO:0007669"/>
    <property type="project" value="TreeGrafter"/>
</dbReference>
<dbReference type="Pfam" id="PF03104">
    <property type="entry name" value="DNA_pol_B_exo1"/>
    <property type="match status" value="1"/>
</dbReference>
<dbReference type="PRINTS" id="PR00106">
    <property type="entry name" value="DNAPOLB"/>
</dbReference>
<dbReference type="NCBIfam" id="TIGR00592">
    <property type="entry name" value="pol2"/>
    <property type="match status" value="1"/>
</dbReference>
<dbReference type="Gene3D" id="3.90.1600.10">
    <property type="entry name" value="Palm domain of DNA polymerase"/>
    <property type="match status" value="1"/>
</dbReference>
<dbReference type="PANTHER" id="PTHR10322:SF23">
    <property type="entry name" value="DNA POLYMERASE DELTA CATALYTIC SUBUNIT"/>
    <property type="match status" value="1"/>
</dbReference>
<dbReference type="OrthoDB" id="323192at2157"/>
<name>F2KPK9_ARCVS</name>
<reference evidence="10 11" key="1">
    <citation type="submission" date="2011-03" db="EMBL/GenBank/DDBJ databases">
        <title>The complete genome of Archaeoglobus veneficus SNP6.</title>
        <authorList>
            <consortium name="US DOE Joint Genome Institute (JGI-PGF)"/>
            <person name="Lucas S."/>
            <person name="Copeland A."/>
            <person name="Lapidus A."/>
            <person name="Bruce D."/>
            <person name="Goodwin L."/>
            <person name="Pitluck S."/>
            <person name="Kyrpides N."/>
            <person name="Mavromatis K."/>
            <person name="Pagani I."/>
            <person name="Ivanova N."/>
            <person name="Mikhailova N."/>
            <person name="Lu M."/>
            <person name="Detter J.C."/>
            <person name="Tapia R."/>
            <person name="Han C."/>
            <person name="Land M."/>
            <person name="Hauser L."/>
            <person name="Markowitz V."/>
            <person name="Cheng J.-F."/>
            <person name="Hugenholtz P."/>
            <person name="Woyke T."/>
            <person name="Wu D."/>
            <person name="Spring S."/>
            <person name="Brambilla E."/>
            <person name="Klenk H.-P."/>
            <person name="Eisen J.A."/>
        </authorList>
    </citation>
    <scope>NUCLEOTIDE SEQUENCE [LARGE SCALE GENOMIC DNA]</scope>
    <source>
        <strain>SNP6</strain>
    </source>
</reference>
<dbReference type="InterPro" id="IPR050240">
    <property type="entry name" value="DNA_pol_type-B"/>
</dbReference>
<evidence type="ECO:0000259" key="9">
    <source>
        <dbReference type="Pfam" id="PF03104"/>
    </source>
</evidence>
<dbReference type="SUPFAM" id="SSF56672">
    <property type="entry name" value="DNA/RNA polymerases"/>
    <property type="match status" value="1"/>
</dbReference>
<dbReference type="RefSeq" id="WP_013684197.1">
    <property type="nucleotide sequence ID" value="NC_015320.1"/>
</dbReference>
<feature type="domain" description="DNA-directed DNA polymerase family B exonuclease" evidence="9">
    <location>
        <begin position="111"/>
        <end position="294"/>
    </location>
</feature>
<proteinExistence type="inferred from homology"/>
<organism evidence="10 11">
    <name type="scientific">Archaeoglobus veneficus (strain DSM 11195 / SNP6)</name>
    <dbReference type="NCBI Taxonomy" id="693661"/>
    <lineage>
        <taxon>Archaea</taxon>
        <taxon>Methanobacteriati</taxon>
        <taxon>Methanobacteriota</taxon>
        <taxon>Archaeoglobi</taxon>
        <taxon>Archaeoglobales</taxon>
        <taxon>Archaeoglobaceae</taxon>
        <taxon>Archaeoglobus</taxon>
    </lineage>
</organism>
<protein>
    <recommendedName>
        <fullName evidence="7">DNA polymerase</fullName>
        <ecNumber evidence="7">2.7.7.7</ecNumber>
    </recommendedName>
</protein>
<dbReference type="Gene3D" id="3.30.342.10">
    <property type="entry name" value="DNA Polymerase, chain B, domain 1"/>
    <property type="match status" value="1"/>
</dbReference>
<dbReference type="GO" id="GO:0003887">
    <property type="term" value="F:DNA-directed DNA polymerase activity"/>
    <property type="evidence" value="ECO:0007669"/>
    <property type="project" value="UniProtKB-KW"/>
</dbReference>
<sequence length="786" mass="90597">MVVVEGWLLDADYITENGKAVIRLWCKDEKGIFVAYDRSFQPYFYAIKEEGVTAEDIMNLKIQKRKEVISPERVEETTAKNLGREVEVFKIYAKHPQHVPKLREAVGELLEVREADIPFAYRYLIDKDLACMDGITIECVERTGSFRSYEVKNVKRNPKDDFPELKILAFDCEMLSAVGMPDPEKDPIIVISVKSGDFEDIINGDDEREVLKRFVKAVKDIDPDVIVGYNQDSFDWPYIKKRAEKLSVRLDIGRDRSELAMRGGRPKIAGRLNVDLYDIAMRSIDVKIKKLENVAEFLGTKVELADIEAKDIYKHWTRGDREAVLRYARQDVLNTYFIAEELLPMHYELSRMIRIPLDDVTRCGRGKQVEWLLMSEAYKLGELAPNPREAGEKYEGAFVLEPARGLHENVICLDFASMYPSIMISFNISPDTLVIGKCDDCNVAPEVGHKFRREPDGFFKRILRMLIEKRREIKKIMKKLDRESNEYRLLDIKQATLKVLTNSFYGYTGWSLARWYCRECAEATTAWGRHFIKKSAQIAKELGLEVLYGDTDSIFVKKSGLNLEELKKEVRKLIGKLREEMPILIEIDEYYSAIFFVEKKRYAGLTADGRIVVKGLEVRRGDWCELAKRVQKNVIEIILKDRDPEKAVNYVRKVIEEIKSGKVPIEDYIIYKGLTRKPSKYESMQAHVKAAMKAAKKGIVYTIGSKVGFVVLKGTGNIGDRAFPSDLIEDFDGDSIVDVDGNRYKLDKDYYIDNQVIPVVMRILERFGYSESQIKGREQKTLDAFW</sequence>
<dbReference type="Gene3D" id="1.10.287.690">
    <property type="entry name" value="Helix hairpin bin"/>
    <property type="match status" value="1"/>
</dbReference>
<dbReference type="InterPro" id="IPR006172">
    <property type="entry name" value="DNA-dir_DNA_pol_B"/>
</dbReference>
<evidence type="ECO:0000256" key="7">
    <source>
        <dbReference type="RuleBase" id="RU000442"/>
    </source>
</evidence>
<dbReference type="InterPro" id="IPR023211">
    <property type="entry name" value="DNA_pol_palm_dom_sf"/>
</dbReference>